<reference evidence="1 2" key="1">
    <citation type="submission" date="2015-09" db="EMBL/GenBank/DDBJ databases">
        <title>Draft Genome Sequence of Bradyrhizobium manausense Strain BR 3351T, a Novel Symbiotic Nitrogen-Fixing Alphaproteobacterium Isolated from Brazilian Amazon Rain Forest.</title>
        <authorList>
            <person name="De Araujo J.L."/>
            <person name="Zilli J.E."/>
        </authorList>
    </citation>
    <scope>NUCLEOTIDE SEQUENCE [LARGE SCALE GENOMIC DNA]</scope>
    <source>
        <strain evidence="1 2">BR3351</strain>
    </source>
</reference>
<protein>
    <submittedName>
        <fullName evidence="1">Uncharacterized protein</fullName>
    </submittedName>
</protein>
<organism evidence="1 2">
    <name type="scientific">Bradyrhizobium manausense</name>
    <dbReference type="NCBI Taxonomy" id="989370"/>
    <lineage>
        <taxon>Bacteria</taxon>
        <taxon>Pseudomonadati</taxon>
        <taxon>Pseudomonadota</taxon>
        <taxon>Alphaproteobacteria</taxon>
        <taxon>Hyphomicrobiales</taxon>
        <taxon>Nitrobacteraceae</taxon>
        <taxon>Bradyrhizobium</taxon>
    </lineage>
</organism>
<dbReference type="Proteomes" id="UP000051936">
    <property type="component" value="Unassembled WGS sequence"/>
</dbReference>
<keyword evidence="2" id="KW-1185">Reference proteome</keyword>
<comment type="caution">
    <text evidence="1">The sequence shown here is derived from an EMBL/GenBank/DDBJ whole genome shotgun (WGS) entry which is preliminary data.</text>
</comment>
<dbReference type="EMBL" id="LJYG01000097">
    <property type="protein sequence ID" value="KRQ07497.1"/>
    <property type="molecule type" value="Genomic_DNA"/>
</dbReference>
<name>A0A0R3DBL6_9BRAD</name>
<proteinExistence type="predicted"/>
<accession>A0A0R3DBL6</accession>
<sequence>MIVAVVTLTPCLVALEYLHATGFCYRDARYLTDEELIRVAADEAVRTNRAYEAIEQRIEYASATDLIARNPDCCVAIKDESEQSDDPILRDIAPDRVFGPYVLAIEVIYRAKQDGPKPFDHHTYYLGACGERLDYSGSAEAHGRLPRGR</sequence>
<evidence type="ECO:0000313" key="2">
    <source>
        <dbReference type="Proteomes" id="UP000051936"/>
    </source>
</evidence>
<gene>
    <name evidence="1" type="ORF">AOQ71_23270</name>
</gene>
<dbReference type="AlphaFoldDB" id="A0A0R3DBL6"/>
<evidence type="ECO:0000313" key="1">
    <source>
        <dbReference type="EMBL" id="KRQ07497.1"/>
    </source>
</evidence>